<dbReference type="SUPFAM" id="SSF56281">
    <property type="entry name" value="Metallo-hydrolase/oxidoreductase"/>
    <property type="match status" value="1"/>
</dbReference>
<dbReference type="PANTHER" id="PTHR46018:SF2">
    <property type="entry name" value="ZINC PHOSPHODIESTERASE ELAC PROTEIN 1"/>
    <property type="match status" value="1"/>
</dbReference>
<dbReference type="Gene3D" id="3.60.15.10">
    <property type="entry name" value="Ribonuclease Z/Hydroxyacylglutathione hydrolase-like"/>
    <property type="match status" value="1"/>
</dbReference>
<accession>A0A1M5WXA0</accession>
<dbReference type="RefSeq" id="WP_073017830.1">
    <property type="nucleotide sequence ID" value="NZ_FQXU01000004.1"/>
</dbReference>
<dbReference type="PANTHER" id="PTHR46018">
    <property type="entry name" value="ZINC PHOSPHODIESTERASE ELAC PROTEIN 1"/>
    <property type="match status" value="1"/>
</dbReference>
<dbReference type="GO" id="GO:0042781">
    <property type="term" value="F:3'-tRNA processing endoribonuclease activity"/>
    <property type="evidence" value="ECO:0007669"/>
    <property type="project" value="TreeGrafter"/>
</dbReference>
<organism evidence="2 3">
    <name type="scientific">Clostridium intestinale DSM 6191</name>
    <dbReference type="NCBI Taxonomy" id="1121320"/>
    <lineage>
        <taxon>Bacteria</taxon>
        <taxon>Bacillati</taxon>
        <taxon>Bacillota</taxon>
        <taxon>Clostridia</taxon>
        <taxon>Eubacteriales</taxon>
        <taxon>Clostridiaceae</taxon>
        <taxon>Clostridium</taxon>
    </lineage>
</organism>
<keyword evidence="1" id="KW-0255">Endonuclease</keyword>
<dbReference type="Proteomes" id="UP000184241">
    <property type="component" value="Unassembled WGS sequence"/>
</dbReference>
<dbReference type="InterPro" id="IPR036866">
    <property type="entry name" value="RibonucZ/Hydroxyglut_hydro"/>
</dbReference>
<sequence length="274" mass="31454">MCKINFLGTGSAMVTKCFNTCFTISDENNEHFLVDTGGGNLILTNLEKARIPLNKIHNMFLSHSHNDHINGISWIIRAIASEISNEVYEGNLNVYGHKEVLETAKQLCTILLSEKNTKFFDNRIKFIEVTDKFNIDILDFNVTFFNINSSKLKQFGFTFKTLDNKKVVFLGDEGYKDDLFDYCNDADYLIHEAFCLYEQKDIYSPHEKHHSTVKDAAEISEKLGVKNLILIHTEDDNLANKKEFYSAEANYFFRGNVFVPKDLETISLVDEVVE</sequence>
<keyword evidence="1" id="KW-0378">Hydrolase</keyword>
<keyword evidence="1" id="KW-0540">Nuclease</keyword>
<reference evidence="2 3" key="1">
    <citation type="submission" date="2016-11" db="EMBL/GenBank/DDBJ databases">
        <authorList>
            <person name="Jaros S."/>
            <person name="Januszkiewicz K."/>
            <person name="Wedrychowicz H."/>
        </authorList>
    </citation>
    <scope>NUCLEOTIDE SEQUENCE [LARGE SCALE GENOMIC DNA]</scope>
    <source>
        <strain evidence="2 3">DSM 6191</strain>
    </source>
</reference>
<gene>
    <name evidence="2" type="ORF">SAMN02745941_01282</name>
</gene>
<name>A0A1M5WXA0_9CLOT</name>
<protein>
    <submittedName>
        <fullName evidence="2">Ribonuclease Z</fullName>
    </submittedName>
</protein>
<evidence type="ECO:0000313" key="2">
    <source>
        <dbReference type="EMBL" id="SHH91553.1"/>
    </source>
</evidence>
<evidence type="ECO:0000256" key="1">
    <source>
        <dbReference type="ARBA" id="ARBA00022759"/>
    </source>
</evidence>
<evidence type="ECO:0000313" key="3">
    <source>
        <dbReference type="Proteomes" id="UP000184241"/>
    </source>
</evidence>
<proteinExistence type="predicted"/>
<dbReference type="AlphaFoldDB" id="A0A1M5WXA0"/>
<dbReference type="Pfam" id="PF23023">
    <property type="entry name" value="Anti-Pycsar_Apyc1"/>
    <property type="match status" value="1"/>
</dbReference>
<dbReference type="EMBL" id="FQXU01000004">
    <property type="protein sequence ID" value="SHH91553.1"/>
    <property type="molecule type" value="Genomic_DNA"/>
</dbReference>